<comment type="subcellular location">
    <subcellularLocation>
        <location evidence="1">Cell membrane</location>
        <topology evidence="1">Multi-pass membrane protein</topology>
    </subcellularLocation>
</comment>
<feature type="domain" description="ComEC/Rec2-related protein" evidence="7">
    <location>
        <begin position="184"/>
        <end position="452"/>
    </location>
</feature>
<evidence type="ECO:0000256" key="6">
    <source>
        <dbReference type="SAM" id="Phobius"/>
    </source>
</evidence>
<dbReference type="InterPro" id="IPR036866">
    <property type="entry name" value="RibonucZ/Hydroxyglut_hydro"/>
</dbReference>
<reference evidence="9 10" key="1">
    <citation type="journal article" date="2015" name="BMC Genomics">
        <title>Genome mining reveals unlocked bioactive potential of marine Gram-negative bacteria.</title>
        <authorList>
            <person name="Machado H."/>
            <person name="Sonnenschein E.C."/>
            <person name="Melchiorsen J."/>
            <person name="Gram L."/>
        </authorList>
    </citation>
    <scope>NUCLEOTIDE SEQUENCE [LARGE SCALE GENOMIC DNA]</scope>
    <source>
        <strain evidence="9 10">S4054</strain>
    </source>
</reference>
<keyword evidence="4 6" id="KW-1133">Transmembrane helix</keyword>
<dbReference type="InterPro" id="IPR025405">
    <property type="entry name" value="DUF4131"/>
</dbReference>
<protein>
    <submittedName>
        <fullName evidence="9">Uncharacterized protein</fullName>
    </submittedName>
</protein>
<evidence type="ECO:0000259" key="8">
    <source>
        <dbReference type="Pfam" id="PF13567"/>
    </source>
</evidence>
<dbReference type="InterPro" id="IPR052159">
    <property type="entry name" value="Competence_DNA_uptake"/>
</dbReference>
<dbReference type="GO" id="GO:0030420">
    <property type="term" value="P:establishment of competence for transformation"/>
    <property type="evidence" value="ECO:0007669"/>
    <property type="project" value="InterPro"/>
</dbReference>
<dbReference type="Proteomes" id="UP000033434">
    <property type="component" value="Unassembled WGS sequence"/>
</dbReference>
<dbReference type="RefSeq" id="WP_046355026.1">
    <property type="nucleotide sequence ID" value="NZ_AUXW01000112.1"/>
</dbReference>
<evidence type="ECO:0000313" key="9">
    <source>
        <dbReference type="EMBL" id="KKE84737.1"/>
    </source>
</evidence>
<dbReference type="PATRIC" id="fig|1129367.4.peg.1242"/>
<organism evidence="9 10">
    <name type="scientific">Pseudoalteromonas luteoviolacea S4054</name>
    <dbReference type="NCBI Taxonomy" id="1129367"/>
    <lineage>
        <taxon>Bacteria</taxon>
        <taxon>Pseudomonadati</taxon>
        <taxon>Pseudomonadota</taxon>
        <taxon>Gammaproteobacteria</taxon>
        <taxon>Alteromonadales</taxon>
        <taxon>Pseudoalteromonadaceae</taxon>
        <taxon>Pseudoalteromonas</taxon>
    </lineage>
</organism>
<evidence type="ECO:0000256" key="4">
    <source>
        <dbReference type="ARBA" id="ARBA00022989"/>
    </source>
</evidence>
<evidence type="ECO:0000259" key="7">
    <source>
        <dbReference type="Pfam" id="PF03772"/>
    </source>
</evidence>
<dbReference type="InterPro" id="IPR035681">
    <property type="entry name" value="ComA-like_MBL"/>
</dbReference>
<dbReference type="Pfam" id="PF03772">
    <property type="entry name" value="Competence"/>
    <property type="match status" value="1"/>
</dbReference>
<sequence length="723" mass="81799">MDTWQLPVSFALLVFVSCYFKLFSNVLAGFILGIFVTSLNYMLFYQLSWKSLVIDKPVQITAKVVQIIKKGDRPYIQVKINALDQFQVNPWQTVHANLSVAEGGSLLREGDIINGVVTLKTFRSRKNQYVFDSELYAFRNHIFFKGKLKVGTVSRYNASWRHSYQLYILDAFQDYHFGWLYYVLMTGDKSKIPKSEKEQFRVLGLSHLLAISGLHIAIFFSLSLVVTKIILFPFRTLLKQGVNIHSVGLIVALVCAGLYVVMSGMQISAQRAWLMACAGVCCYLIGTRLSFIRLLLYTLTIVTVISPFALLNLGLYFSFTAVAGIFWLVSKRQLRQKIKLTWLDKCVWLGKIQVLLFIVLCPLGIYSFHGVSVSSLIVNLIFIPLLSLVIFPLMLVQSVLHAVSEFNLMTGLDNLLASSYKTLTSYHFHWLDVQPISISQLCLVMLSIMLLAHALTRIYALIPLTLLFIHWLWLPKPIWQINVFDVGHGSAVLISQGKKAFLYDLGANYFGTYSMFKYVVLPYLKAQNLELIHTIVSHDDGDHAGGLSDLQSLGFGDSLKTFHRSDYAQPCLLKDIVMGKLTISAIWPNELQNNDNNSSCVVLVSDGKFKLLLPGDIEADVESEVVSKYRDSLRANFLLAPHHGSRTSSSTEFIKAVSGEVTVFSRSRNTAWQLPHDAVLQRYLKSGYKAYDTALDGQVEIRIFSDHFEVYTARNAKNLWFLR</sequence>
<keyword evidence="5 6" id="KW-0472">Membrane</keyword>
<feature type="transmembrane region" description="Helical" evidence="6">
    <location>
        <begin position="308"/>
        <end position="329"/>
    </location>
</feature>
<comment type="caution">
    <text evidence="9">The sequence shown here is derived from an EMBL/GenBank/DDBJ whole genome shotgun (WGS) entry which is preliminary data.</text>
</comment>
<dbReference type="Gene3D" id="3.60.15.10">
    <property type="entry name" value="Ribonuclease Z/Hydroxyacylglutathione hydrolase-like"/>
    <property type="match status" value="2"/>
</dbReference>
<feature type="transmembrane region" description="Helical" evidence="6">
    <location>
        <begin position="242"/>
        <end position="261"/>
    </location>
</feature>
<dbReference type="NCBIfam" id="TIGR00360">
    <property type="entry name" value="ComEC_N-term"/>
    <property type="match status" value="1"/>
</dbReference>
<dbReference type="GO" id="GO:0005886">
    <property type="term" value="C:plasma membrane"/>
    <property type="evidence" value="ECO:0007669"/>
    <property type="project" value="UniProtKB-SubCell"/>
</dbReference>
<gene>
    <name evidence="9" type="ORF">N479_00700</name>
</gene>
<feature type="transmembrane region" description="Helical" evidence="6">
    <location>
        <begin position="458"/>
        <end position="474"/>
    </location>
</feature>
<feature type="transmembrane region" description="Helical" evidence="6">
    <location>
        <begin position="205"/>
        <end position="230"/>
    </location>
</feature>
<evidence type="ECO:0000313" key="10">
    <source>
        <dbReference type="Proteomes" id="UP000033434"/>
    </source>
</evidence>
<keyword evidence="2" id="KW-1003">Cell membrane</keyword>
<feature type="transmembrane region" description="Helical" evidence="6">
    <location>
        <begin position="273"/>
        <end position="296"/>
    </location>
</feature>
<evidence type="ECO:0000256" key="1">
    <source>
        <dbReference type="ARBA" id="ARBA00004651"/>
    </source>
</evidence>
<dbReference type="SUPFAM" id="SSF56281">
    <property type="entry name" value="Metallo-hydrolase/oxidoreductase"/>
    <property type="match status" value="1"/>
</dbReference>
<feature type="domain" description="DUF4131" evidence="8">
    <location>
        <begin position="4"/>
        <end position="149"/>
    </location>
</feature>
<dbReference type="InterPro" id="IPR004477">
    <property type="entry name" value="ComEC_N"/>
</dbReference>
<feature type="transmembrane region" description="Helical" evidence="6">
    <location>
        <begin position="30"/>
        <end position="47"/>
    </location>
</feature>
<feature type="transmembrane region" description="Helical" evidence="6">
    <location>
        <begin position="349"/>
        <end position="369"/>
    </location>
</feature>
<dbReference type="AlphaFoldDB" id="A0A0F6AET7"/>
<dbReference type="PANTHER" id="PTHR30619">
    <property type="entry name" value="DNA INTERNALIZATION/COMPETENCE PROTEIN COMEC/REC2"/>
    <property type="match status" value="1"/>
</dbReference>
<dbReference type="Pfam" id="PF13567">
    <property type="entry name" value="DUF4131"/>
    <property type="match status" value="1"/>
</dbReference>
<dbReference type="PANTHER" id="PTHR30619:SF1">
    <property type="entry name" value="RECOMBINATION PROTEIN 2"/>
    <property type="match status" value="1"/>
</dbReference>
<evidence type="ECO:0000256" key="5">
    <source>
        <dbReference type="ARBA" id="ARBA00023136"/>
    </source>
</evidence>
<keyword evidence="3 6" id="KW-0812">Transmembrane</keyword>
<dbReference type="EMBL" id="AUXW01000112">
    <property type="protein sequence ID" value="KKE84737.1"/>
    <property type="molecule type" value="Genomic_DNA"/>
</dbReference>
<evidence type="ECO:0000256" key="2">
    <source>
        <dbReference type="ARBA" id="ARBA00022475"/>
    </source>
</evidence>
<feature type="transmembrane region" description="Helical" evidence="6">
    <location>
        <begin position="375"/>
        <end position="396"/>
    </location>
</feature>
<evidence type="ECO:0000256" key="3">
    <source>
        <dbReference type="ARBA" id="ARBA00022692"/>
    </source>
</evidence>
<name>A0A0F6AET7_9GAMM</name>
<accession>A0A0F6AET7</accession>
<dbReference type="InterPro" id="IPR004797">
    <property type="entry name" value="Competence_ComEC/Rec2"/>
</dbReference>
<dbReference type="NCBIfam" id="TIGR00361">
    <property type="entry name" value="ComEC_Rec2"/>
    <property type="match status" value="1"/>
</dbReference>
<proteinExistence type="predicted"/>
<dbReference type="CDD" id="cd07731">
    <property type="entry name" value="ComA-like_MBL-fold"/>
    <property type="match status" value="1"/>
</dbReference>